<evidence type="ECO:0000256" key="1">
    <source>
        <dbReference type="ARBA" id="ARBA00010062"/>
    </source>
</evidence>
<keyword evidence="3 5" id="KW-0732">Signal</keyword>
<evidence type="ECO:0000313" key="8">
    <source>
        <dbReference type="Proteomes" id="UP001156882"/>
    </source>
</evidence>
<reference evidence="8" key="1">
    <citation type="journal article" date="2019" name="Int. J. Syst. Evol. Microbiol.">
        <title>The Global Catalogue of Microorganisms (GCM) 10K type strain sequencing project: providing services to taxonomists for standard genome sequencing and annotation.</title>
        <authorList>
            <consortium name="The Broad Institute Genomics Platform"/>
            <consortium name="The Broad Institute Genome Sequencing Center for Infectious Disease"/>
            <person name="Wu L."/>
            <person name="Ma J."/>
        </authorList>
    </citation>
    <scope>NUCLEOTIDE SEQUENCE [LARGE SCALE GENOMIC DNA]</scope>
    <source>
        <strain evidence="8">NBRC 101365</strain>
    </source>
</reference>
<dbReference type="Proteomes" id="UP001156882">
    <property type="component" value="Unassembled WGS sequence"/>
</dbReference>
<dbReference type="Pfam" id="PF13458">
    <property type="entry name" value="Peripla_BP_6"/>
    <property type="match status" value="1"/>
</dbReference>
<dbReference type="PANTHER" id="PTHR47151:SF2">
    <property type="entry name" value="AMINO ACID BINDING PROTEIN"/>
    <property type="match status" value="1"/>
</dbReference>
<evidence type="ECO:0000256" key="3">
    <source>
        <dbReference type="ARBA" id="ARBA00022729"/>
    </source>
</evidence>
<evidence type="ECO:0000256" key="5">
    <source>
        <dbReference type="SAM" id="SignalP"/>
    </source>
</evidence>
<dbReference type="EMBL" id="BSPC01000080">
    <property type="protein sequence ID" value="GLS23705.1"/>
    <property type="molecule type" value="Genomic_DNA"/>
</dbReference>
<dbReference type="Gene3D" id="3.40.50.2300">
    <property type="match status" value="2"/>
</dbReference>
<dbReference type="RefSeq" id="WP_284316636.1">
    <property type="nucleotide sequence ID" value="NZ_BSPC01000080.1"/>
</dbReference>
<dbReference type="CDD" id="cd06342">
    <property type="entry name" value="PBP1_ABC_LIVBP-like"/>
    <property type="match status" value="1"/>
</dbReference>
<keyword evidence="4" id="KW-0029">Amino-acid transport</keyword>
<protein>
    <submittedName>
        <fullName evidence="7">Branched chain amino acid ABC transporter substrate-binding protein</fullName>
    </submittedName>
</protein>
<comment type="caution">
    <text evidence="7">The sequence shown here is derived from an EMBL/GenBank/DDBJ whole genome shotgun (WGS) entry which is preliminary data.</text>
</comment>
<comment type="similarity">
    <text evidence="1">Belongs to the leucine-binding protein family.</text>
</comment>
<keyword evidence="8" id="KW-1185">Reference proteome</keyword>
<dbReference type="InterPro" id="IPR028082">
    <property type="entry name" value="Peripla_BP_I"/>
</dbReference>
<evidence type="ECO:0000259" key="6">
    <source>
        <dbReference type="Pfam" id="PF13458"/>
    </source>
</evidence>
<keyword evidence="2" id="KW-0813">Transport</keyword>
<feature type="domain" description="Leucine-binding protein" evidence="6">
    <location>
        <begin position="24"/>
        <end position="361"/>
    </location>
</feature>
<feature type="signal peptide" evidence="5">
    <location>
        <begin position="1"/>
        <end position="23"/>
    </location>
</feature>
<evidence type="ECO:0000313" key="7">
    <source>
        <dbReference type="EMBL" id="GLS23705.1"/>
    </source>
</evidence>
<name>A0ABQ6CUA1_9HYPH</name>
<sequence>MKKLLLTSVALAAALAFAGAAQAQIKLGVAGPITGPNAPFGAQLKNGVDMAAKNINAAGGILGQKLEVEVGDDQSDPKQGVSVANKFVGDGVTMVVGHFNSGVTIPASEVYADNGVIMITPSATNEKVTDRGLWNVFRTCGRDDQQAQVWSDYFVANYKGKNVAVIDDKTTYGAGLAKNAVADLEKAGITPGLIEEVNIGEKDYSAVVTKMKGQGTDVLIWGGLYTEAALILKQLRDQGMKTVMLSGDGITSADFATIGGDAVIGTQMTFPPKVEANPANADLVKQFKAIGYTPEGYTLFSYAAVEIFKQAAEAAKSVDPQKMAEQMHTGMPFHTVMGDLAYDKKGDLTKVGYVMYTWKKGDDGKIDYFQNPS</sequence>
<dbReference type="PANTHER" id="PTHR47151">
    <property type="entry name" value="LEU/ILE/VAL-BINDING ABC TRANSPORTER SUBUNIT"/>
    <property type="match status" value="1"/>
</dbReference>
<dbReference type="PRINTS" id="PR00337">
    <property type="entry name" value="LEUILEVALBP"/>
</dbReference>
<evidence type="ECO:0000256" key="2">
    <source>
        <dbReference type="ARBA" id="ARBA00022448"/>
    </source>
</evidence>
<proteinExistence type="inferred from homology"/>
<dbReference type="SUPFAM" id="SSF53822">
    <property type="entry name" value="Periplasmic binding protein-like I"/>
    <property type="match status" value="1"/>
</dbReference>
<feature type="chain" id="PRO_5047246789" evidence="5">
    <location>
        <begin position="24"/>
        <end position="373"/>
    </location>
</feature>
<evidence type="ECO:0000256" key="4">
    <source>
        <dbReference type="ARBA" id="ARBA00022970"/>
    </source>
</evidence>
<dbReference type="InterPro" id="IPR028081">
    <property type="entry name" value="Leu-bd"/>
</dbReference>
<dbReference type="InterPro" id="IPR000709">
    <property type="entry name" value="Leu_Ile_Val-bd"/>
</dbReference>
<gene>
    <name evidence="7" type="ORF">GCM10007874_67260</name>
</gene>
<accession>A0ABQ6CUA1</accession>
<organism evidence="7 8">
    <name type="scientific">Labrys miyagiensis</name>
    <dbReference type="NCBI Taxonomy" id="346912"/>
    <lineage>
        <taxon>Bacteria</taxon>
        <taxon>Pseudomonadati</taxon>
        <taxon>Pseudomonadota</taxon>
        <taxon>Alphaproteobacteria</taxon>
        <taxon>Hyphomicrobiales</taxon>
        <taxon>Xanthobacteraceae</taxon>
        <taxon>Labrys</taxon>
    </lineage>
</organism>